<dbReference type="Proteomes" id="UP000766904">
    <property type="component" value="Unassembled WGS sequence"/>
</dbReference>
<comment type="caution">
    <text evidence="1">The sequence shown here is derived from an EMBL/GenBank/DDBJ whole genome shotgun (WGS) entry which is preliminary data.</text>
</comment>
<dbReference type="InterPro" id="IPR021377">
    <property type="entry name" value="DUF3006"/>
</dbReference>
<dbReference type="EMBL" id="PHNJ01000030">
    <property type="protein sequence ID" value="TYL35858.1"/>
    <property type="molecule type" value="Genomic_DNA"/>
</dbReference>
<proteinExistence type="predicted"/>
<gene>
    <name evidence="1" type="ORF">CV102_25580</name>
</gene>
<evidence type="ECO:0000313" key="2">
    <source>
        <dbReference type="Proteomes" id="UP000766904"/>
    </source>
</evidence>
<protein>
    <submittedName>
        <fullName evidence="1">DUF3006 domain-containing protein</fullName>
    </submittedName>
</protein>
<dbReference type="Pfam" id="PF11213">
    <property type="entry name" value="DUF3006"/>
    <property type="match status" value="1"/>
</dbReference>
<dbReference type="AlphaFoldDB" id="A0A8J8TN28"/>
<keyword evidence="2" id="KW-1185">Reference proteome</keyword>
<organism evidence="1 2">
    <name type="scientific">Natronococcus pandeyae</name>
    <dbReference type="NCBI Taxonomy" id="2055836"/>
    <lineage>
        <taxon>Archaea</taxon>
        <taxon>Methanobacteriati</taxon>
        <taxon>Methanobacteriota</taxon>
        <taxon>Stenosarchaea group</taxon>
        <taxon>Halobacteria</taxon>
        <taxon>Halobacteriales</taxon>
        <taxon>Natrialbaceae</taxon>
        <taxon>Natronococcus</taxon>
    </lineage>
</organism>
<evidence type="ECO:0000313" key="1">
    <source>
        <dbReference type="EMBL" id="TYL35858.1"/>
    </source>
</evidence>
<dbReference type="OrthoDB" id="299121at2157"/>
<sequence length="91" mass="10379">MNGEYTAVVDRIVDGQQAVLLIEDGDETIDEMVIDVDRLPQNATERAVLEVQIQNGSLTDMEYLPEQTEARLERVQKRFDRLSKPLSEEDS</sequence>
<reference evidence="1" key="1">
    <citation type="submission" date="2017-11" db="EMBL/GenBank/DDBJ databases">
        <authorList>
            <person name="Kajale S.C."/>
            <person name="Sharma A."/>
        </authorList>
    </citation>
    <scope>NUCLEOTIDE SEQUENCE</scope>
    <source>
        <strain evidence="1">LS1_42</strain>
    </source>
</reference>
<accession>A0A8J8TN28</accession>
<dbReference type="RefSeq" id="WP_148860788.1">
    <property type="nucleotide sequence ID" value="NZ_PHNJ01000030.1"/>
</dbReference>
<name>A0A8J8TN28_9EURY</name>